<evidence type="ECO:0000313" key="2">
    <source>
        <dbReference type="Ensembl" id="ENSPMRP00000033503.1"/>
    </source>
</evidence>
<evidence type="ECO:0000313" key="3">
    <source>
        <dbReference type="Proteomes" id="UP000472272"/>
    </source>
</evidence>
<reference evidence="2" key="3">
    <citation type="submission" date="2025-09" db="UniProtKB">
        <authorList>
            <consortium name="Ensembl"/>
        </authorList>
    </citation>
    <scope>IDENTIFICATION</scope>
</reference>
<keyword evidence="3" id="KW-1185">Reference proteome</keyword>
<keyword evidence="1" id="KW-0732">Signal</keyword>
<evidence type="ECO:0008006" key="4">
    <source>
        <dbReference type="Google" id="ProtNLM"/>
    </source>
</evidence>
<proteinExistence type="predicted"/>
<reference evidence="2" key="2">
    <citation type="submission" date="2025-08" db="UniProtKB">
        <authorList>
            <consortium name="Ensembl"/>
        </authorList>
    </citation>
    <scope>IDENTIFICATION</scope>
</reference>
<name>A0A670K7F5_PODMU</name>
<feature type="signal peptide" evidence="1">
    <location>
        <begin position="1"/>
        <end position="20"/>
    </location>
</feature>
<dbReference type="AlphaFoldDB" id="A0A670K7F5"/>
<evidence type="ECO:0000256" key="1">
    <source>
        <dbReference type="SAM" id="SignalP"/>
    </source>
</evidence>
<organism evidence="2 3">
    <name type="scientific">Podarcis muralis</name>
    <name type="common">Wall lizard</name>
    <name type="synonym">Lacerta muralis</name>
    <dbReference type="NCBI Taxonomy" id="64176"/>
    <lineage>
        <taxon>Eukaryota</taxon>
        <taxon>Metazoa</taxon>
        <taxon>Chordata</taxon>
        <taxon>Craniata</taxon>
        <taxon>Vertebrata</taxon>
        <taxon>Euteleostomi</taxon>
        <taxon>Lepidosauria</taxon>
        <taxon>Squamata</taxon>
        <taxon>Bifurcata</taxon>
        <taxon>Unidentata</taxon>
        <taxon>Episquamata</taxon>
        <taxon>Laterata</taxon>
        <taxon>Lacertibaenia</taxon>
        <taxon>Lacertidae</taxon>
        <taxon>Podarcis</taxon>
    </lineage>
</organism>
<dbReference type="Ensembl" id="ENSPMRT00000035544.1">
    <property type="protein sequence ID" value="ENSPMRP00000033503.1"/>
    <property type="gene ID" value="ENSPMRG00000021724.1"/>
</dbReference>
<feature type="chain" id="PRO_5025673628" description="Secreted protein" evidence="1">
    <location>
        <begin position="21"/>
        <end position="99"/>
    </location>
</feature>
<dbReference type="Proteomes" id="UP000472272">
    <property type="component" value="Chromosome 18"/>
</dbReference>
<accession>A0A670K7F5</accession>
<reference evidence="2 3" key="1">
    <citation type="journal article" date="2019" name="Proc. Natl. Acad. Sci. U.S.A.">
        <title>Regulatory changes in pterin and carotenoid genes underlie balanced color polymorphisms in the wall lizard.</title>
        <authorList>
            <person name="Andrade P."/>
            <person name="Pinho C."/>
            <person name="Perez I de Lanuza G."/>
            <person name="Afonso S."/>
            <person name="Brejcha J."/>
            <person name="Rubin C.J."/>
            <person name="Wallerman O."/>
            <person name="Pereira P."/>
            <person name="Sabatino S.J."/>
            <person name="Bellati A."/>
            <person name="Pellitteri-Rosa D."/>
            <person name="Bosakova Z."/>
            <person name="Bunikis I."/>
            <person name="Carretero M.A."/>
            <person name="Feiner N."/>
            <person name="Marsik P."/>
            <person name="Pauperio F."/>
            <person name="Salvi D."/>
            <person name="Soler L."/>
            <person name="While G.M."/>
            <person name="Uller T."/>
            <person name="Font E."/>
            <person name="Andersson L."/>
            <person name="Carneiro M."/>
        </authorList>
    </citation>
    <scope>NUCLEOTIDE SEQUENCE</scope>
</reference>
<sequence length="99" mass="10498">MFSSSLLAPCCCWFWVPVVAQVVALFKGLLDTGDEGTQAKARGESEPTPHPTCFASPAASRLSEQTLLAPASFLGWAESAGPAHLTFKDVSSFFCTSMP</sequence>
<protein>
    <recommendedName>
        <fullName evidence="4">Secreted protein</fullName>
    </recommendedName>
</protein>